<evidence type="ECO:0000256" key="1">
    <source>
        <dbReference type="ARBA" id="ARBA00022553"/>
    </source>
</evidence>
<dbReference type="InterPro" id="IPR039420">
    <property type="entry name" value="WalR-like"/>
</dbReference>
<feature type="DNA-binding region" description="OmpR/PhoB-type" evidence="7">
    <location>
        <begin position="136"/>
        <end position="238"/>
    </location>
</feature>
<evidence type="ECO:0000256" key="2">
    <source>
        <dbReference type="ARBA" id="ARBA00023012"/>
    </source>
</evidence>
<evidence type="ECO:0000259" key="9">
    <source>
        <dbReference type="PROSITE" id="PS51755"/>
    </source>
</evidence>
<dbReference type="PROSITE" id="PS50110">
    <property type="entry name" value="RESPONSE_REGULATORY"/>
    <property type="match status" value="1"/>
</dbReference>
<dbReference type="Pfam" id="PF00486">
    <property type="entry name" value="Trans_reg_C"/>
    <property type="match status" value="1"/>
</dbReference>
<evidence type="ECO:0008006" key="12">
    <source>
        <dbReference type="Google" id="ProtNLM"/>
    </source>
</evidence>
<keyword evidence="2" id="KW-0902">Two-component regulatory system</keyword>
<keyword evidence="3" id="KW-0805">Transcription regulation</keyword>
<dbReference type="SMART" id="SM00862">
    <property type="entry name" value="Trans_reg_C"/>
    <property type="match status" value="1"/>
</dbReference>
<evidence type="ECO:0000259" key="8">
    <source>
        <dbReference type="PROSITE" id="PS50110"/>
    </source>
</evidence>
<dbReference type="STRING" id="1440763.BJI69_19550"/>
<proteinExistence type="predicted"/>
<keyword evidence="5" id="KW-0804">Transcription</keyword>
<feature type="modified residue" description="4-aspartylphosphate" evidence="6">
    <location>
        <position position="66"/>
    </location>
</feature>
<dbReference type="CDD" id="cd17574">
    <property type="entry name" value="REC_OmpR"/>
    <property type="match status" value="1"/>
</dbReference>
<dbReference type="PROSITE" id="PS51755">
    <property type="entry name" value="OMPR_PHOB"/>
    <property type="match status" value="1"/>
</dbReference>
<organism evidence="10 11">
    <name type="scientific">Luteibacter rhizovicinus DSM 16549</name>
    <dbReference type="NCBI Taxonomy" id="1440763"/>
    <lineage>
        <taxon>Bacteria</taxon>
        <taxon>Pseudomonadati</taxon>
        <taxon>Pseudomonadota</taxon>
        <taxon>Gammaproteobacteria</taxon>
        <taxon>Lysobacterales</taxon>
        <taxon>Rhodanobacteraceae</taxon>
        <taxon>Luteibacter</taxon>
    </lineage>
</organism>
<evidence type="ECO:0000256" key="6">
    <source>
        <dbReference type="PROSITE-ProRule" id="PRU00169"/>
    </source>
</evidence>
<evidence type="ECO:0000256" key="3">
    <source>
        <dbReference type="ARBA" id="ARBA00023015"/>
    </source>
</evidence>
<dbReference type="InterPro" id="IPR011006">
    <property type="entry name" value="CheY-like_superfamily"/>
</dbReference>
<evidence type="ECO:0000256" key="7">
    <source>
        <dbReference type="PROSITE-ProRule" id="PRU01091"/>
    </source>
</evidence>
<dbReference type="GO" id="GO:0032993">
    <property type="term" value="C:protein-DNA complex"/>
    <property type="evidence" value="ECO:0007669"/>
    <property type="project" value="TreeGrafter"/>
</dbReference>
<dbReference type="SUPFAM" id="SSF52172">
    <property type="entry name" value="CheY-like"/>
    <property type="match status" value="1"/>
</dbReference>
<dbReference type="InterPro" id="IPR016032">
    <property type="entry name" value="Sig_transdc_resp-reg_C-effctor"/>
</dbReference>
<dbReference type="Pfam" id="PF00072">
    <property type="entry name" value="Response_reg"/>
    <property type="match status" value="1"/>
</dbReference>
<keyword evidence="11" id="KW-1185">Reference proteome</keyword>
<dbReference type="PANTHER" id="PTHR48111">
    <property type="entry name" value="REGULATOR OF RPOS"/>
    <property type="match status" value="1"/>
</dbReference>
<dbReference type="EMBL" id="CP017480">
    <property type="protein sequence ID" value="APG05881.1"/>
    <property type="molecule type" value="Genomic_DNA"/>
</dbReference>
<dbReference type="PANTHER" id="PTHR48111:SF1">
    <property type="entry name" value="TWO-COMPONENT RESPONSE REGULATOR ORR33"/>
    <property type="match status" value="1"/>
</dbReference>
<keyword evidence="1 6" id="KW-0597">Phosphoprotein</keyword>
<dbReference type="Proteomes" id="UP000182987">
    <property type="component" value="Chromosome"/>
</dbReference>
<dbReference type="InterPro" id="IPR001867">
    <property type="entry name" value="OmpR/PhoB-type_DNA-bd"/>
</dbReference>
<evidence type="ECO:0000313" key="10">
    <source>
        <dbReference type="EMBL" id="APG05881.1"/>
    </source>
</evidence>
<evidence type="ECO:0000256" key="4">
    <source>
        <dbReference type="ARBA" id="ARBA00023125"/>
    </source>
</evidence>
<dbReference type="SUPFAM" id="SSF46894">
    <property type="entry name" value="C-terminal effector domain of the bipartite response regulators"/>
    <property type="match status" value="1"/>
</dbReference>
<dbReference type="GO" id="GO:0000156">
    <property type="term" value="F:phosphorelay response regulator activity"/>
    <property type="evidence" value="ECO:0007669"/>
    <property type="project" value="TreeGrafter"/>
</dbReference>
<evidence type="ECO:0000313" key="11">
    <source>
        <dbReference type="Proteomes" id="UP000182987"/>
    </source>
</evidence>
<dbReference type="Gene3D" id="1.10.10.10">
    <property type="entry name" value="Winged helix-like DNA-binding domain superfamily/Winged helix DNA-binding domain"/>
    <property type="match status" value="1"/>
</dbReference>
<dbReference type="OrthoDB" id="6117814at2"/>
<feature type="domain" description="OmpR/PhoB-type" evidence="9">
    <location>
        <begin position="136"/>
        <end position="238"/>
    </location>
</feature>
<gene>
    <name evidence="10" type="ORF">BJI69_19550</name>
</gene>
<name>A0A1L3EXU3_9GAMM</name>
<protein>
    <recommendedName>
        <fullName evidence="12">DNA-binding response regulator</fullName>
    </recommendedName>
</protein>
<feature type="domain" description="Response regulatory" evidence="8">
    <location>
        <begin position="17"/>
        <end position="131"/>
    </location>
</feature>
<dbReference type="AlphaFoldDB" id="A0A1L3EXU3"/>
<dbReference type="GO" id="GO:0000976">
    <property type="term" value="F:transcription cis-regulatory region binding"/>
    <property type="evidence" value="ECO:0007669"/>
    <property type="project" value="TreeGrafter"/>
</dbReference>
<dbReference type="RefSeq" id="WP_046967495.1">
    <property type="nucleotide sequence ID" value="NZ_CP017480.1"/>
</dbReference>
<evidence type="ECO:0000256" key="5">
    <source>
        <dbReference type="ARBA" id="ARBA00023163"/>
    </source>
</evidence>
<dbReference type="GO" id="GO:0005829">
    <property type="term" value="C:cytosol"/>
    <property type="evidence" value="ECO:0007669"/>
    <property type="project" value="TreeGrafter"/>
</dbReference>
<sequence>MTNSIPEARAPARPLRLALLDDDELLRDRILAPRLRQFGFEVTATGSAAELHDVVRRGAPDIFLLDIGLPDGDGFEVARSLRTAVPRAGIIMLSGRGDNVDRVRGLFEGADAYLTKPVELDVLVATLYSVARRLEPAALTAPAGRWTLSPDEWFLLSPSGARVMLSKSERLLLDAMLQHANEVVSREALIAVLTEDVHAFDPHRLDSMVHRLRRKVLAALGEPLPLNAAHGTGYVLEA</sequence>
<dbReference type="SMART" id="SM00448">
    <property type="entry name" value="REC"/>
    <property type="match status" value="1"/>
</dbReference>
<keyword evidence="4 7" id="KW-0238">DNA-binding</keyword>
<accession>A0A1L3EXU3</accession>
<dbReference type="GO" id="GO:0006355">
    <property type="term" value="P:regulation of DNA-templated transcription"/>
    <property type="evidence" value="ECO:0007669"/>
    <property type="project" value="InterPro"/>
</dbReference>
<dbReference type="InterPro" id="IPR001789">
    <property type="entry name" value="Sig_transdc_resp-reg_receiver"/>
</dbReference>
<dbReference type="Gene3D" id="3.40.50.2300">
    <property type="match status" value="1"/>
</dbReference>
<dbReference type="CDD" id="cd00383">
    <property type="entry name" value="trans_reg_C"/>
    <property type="match status" value="1"/>
</dbReference>
<reference evidence="11" key="1">
    <citation type="submission" date="2016-09" db="EMBL/GenBank/DDBJ databases">
        <authorList>
            <person name="Lysoe E."/>
        </authorList>
    </citation>
    <scope>NUCLEOTIDE SEQUENCE [LARGE SCALE GENOMIC DNA]</scope>
    <source>
        <strain evidence="11">LJ96T</strain>
    </source>
</reference>
<dbReference type="InterPro" id="IPR036388">
    <property type="entry name" value="WH-like_DNA-bd_sf"/>
</dbReference>
<dbReference type="KEGG" id="lrz:BJI69_19550"/>